<organism evidence="1 2">
    <name type="scientific">Ambrosiozyma monospora</name>
    <name type="common">Yeast</name>
    <name type="synonym">Endomycopsis monosporus</name>
    <dbReference type="NCBI Taxonomy" id="43982"/>
    <lineage>
        <taxon>Eukaryota</taxon>
        <taxon>Fungi</taxon>
        <taxon>Dikarya</taxon>
        <taxon>Ascomycota</taxon>
        <taxon>Saccharomycotina</taxon>
        <taxon>Pichiomycetes</taxon>
        <taxon>Pichiales</taxon>
        <taxon>Pichiaceae</taxon>
        <taxon>Ambrosiozyma</taxon>
    </lineage>
</organism>
<dbReference type="Proteomes" id="UP001165064">
    <property type="component" value="Unassembled WGS sequence"/>
</dbReference>
<protein>
    <submittedName>
        <fullName evidence="1">Unnamed protein product</fullName>
    </submittedName>
</protein>
<evidence type="ECO:0000313" key="1">
    <source>
        <dbReference type="EMBL" id="GME77366.1"/>
    </source>
</evidence>
<keyword evidence="2" id="KW-1185">Reference proteome</keyword>
<reference evidence="1" key="1">
    <citation type="submission" date="2023-04" db="EMBL/GenBank/DDBJ databases">
        <title>Ambrosiozyma monospora NBRC 10751.</title>
        <authorList>
            <person name="Ichikawa N."/>
            <person name="Sato H."/>
            <person name="Tonouchi N."/>
        </authorList>
    </citation>
    <scope>NUCLEOTIDE SEQUENCE</scope>
    <source>
        <strain evidence="1">NBRC 10751</strain>
    </source>
</reference>
<sequence>MFRRDGVESKTYNTIDQPFNTADTKFIEIMGRTKGSKNRKKDDNKPKLDIVSMLSRINPYEKEKDSSGETYPPAVTAEHTANVNMDTAEDAIMIASNAVQLESKGKENSESSNGENPPTETTVTSANPGENETSESSTWSTLPDSGKRENPSNRLRLKPSFSDKARSRLHKATKVAKKSTTTTKKVYMNELGEIVPIPKKPIGRPRKHPKKVDENGNPIAKGPNGRPKKTPLPADKNGAKV</sequence>
<name>A0ACB5SZ35_AMBMO</name>
<accession>A0ACB5SZ35</accession>
<gene>
    <name evidence="1" type="ORF">Amon02_000300600</name>
</gene>
<proteinExistence type="predicted"/>
<comment type="caution">
    <text evidence="1">The sequence shown here is derived from an EMBL/GenBank/DDBJ whole genome shotgun (WGS) entry which is preliminary data.</text>
</comment>
<dbReference type="EMBL" id="BSXS01001826">
    <property type="protein sequence ID" value="GME77366.1"/>
    <property type="molecule type" value="Genomic_DNA"/>
</dbReference>
<evidence type="ECO:0000313" key="2">
    <source>
        <dbReference type="Proteomes" id="UP001165064"/>
    </source>
</evidence>